<proteinExistence type="predicted"/>
<evidence type="ECO:0000256" key="2">
    <source>
        <dbReference type="SAM" id="Phobius"/>
    </source>
</evidence>
<gene>
    <name evidence="3" type="ORF">PoB_006690400</name>
</gene>
<keyword evidence="2" id="KW-0812">Transmembrane</keyword>
<reference evidence="3 4" key="1">
    <citation type="journal article" date="2021" name="Elife">
        <title>Chloroplast acquisition without the gene transfer in kleptoplastic sea slugs, Plakobranchus ocellatus.</title>
        <authorList>
            <person name="Maeda T."/>
            <person name="Takahashi S."/>
            <person name="Yoshida T."/>
            <person name="Shimamura S."/>
            <person name="Takaki Y."/>
            <person name="Nagai Y."/>
            <person name="Toyoda A."/>
            <person name="Suzuki Y."/>
            <person name="Arimoto A."/>
            <person name="Ishii H."/>
            <person name="Satoh N."/>
            <person name="Nishiyama T."/>
            <person name="Hasebe M."/>
            <person name="Maruyama T."/>
            <person name="Minagawa J."/>
            <person name="Obokata J."/>
            <person name="Shigenobu S."/>
        </authorList>
    </citation>
    <scope>NUCLEOTIDE SEQUENCE [LARGE SCALE GENOMIC DNA]</scope>
</reference>
<feature type="compositionally biased region" description="Low complexity" evidence="1">
    <location>
        <begin position="115"/>
        <end position="165"/>
    </location>
</feature>
<protein>
    <submittedName>
        <fullName evidence="3">Uncharacterized protein</fullName>
    </submittedName>
</protein>
<dbReference type="Proteomes" id="UP000735302">
    <property type="component" value="Unassembled WGS sequence"/>
</dbReference>
<keyword evidence="4" id="KW-1185">Reference proteome</keyword>
<keyword evidence="2" id="KW-1133">Transmembrane helix</keyword>
<dbReference type="AlphaFoldDB" id="A0AAV4D888"/>
<comment type="caution">
    <text evidence="3">The sequence shown here is derived from an EMBL/GenBank/DDBJ whole genome shotgun (WGS) entry which is preliminary data.</text>
</comment>
<feature type="region of interest" description="Disordered" evidence="1">
    <location>
        <begin position="93"/>
        <end position="178"/>
    </location>
</feature>
<name>A0AAV4D888_9GAST</name>
<feature type="transmembrane region" description="Helical" evidence="2">
    <location>
        <begin position="48"/>
        <end position="66"/>
    </location>
</feature>
<dbReference type="EMBL" id="BLXT01007613">
    <property type="protein sequence ID" value="GFO40399.1"/>
    <property type="molecule type" value="Genomic_DNA"/>
</dbReference>
<keyword evidence="2" id="KW-0472">Membrane</keyword>
<evidence type="ECO:0000313" key="3">
    <source>
        <dbReference type="EMBL" id="GFO40399.1"/>
    </source>
</evidence>
<organism evidence="3 4">
    <name type="scientific">Plakobranchus ocellatus</name>
    <dbReference type="NCBI Taxonomy" id="259542"/>
    <lineage>
        <taxon>Eukaryota</taxon>
        <taxon>Metazoa</taxon>
        <taxon>Spiralia</taxon>
        <taxon>Lophotrochozoa</taxon>
        <taxon>Mollusca</taxon>
        <taxon>Gastropoda</taxon>
        <taxon>Heterobranchia</taxon>
        <taxon>Euthyneura</taxon>
        <taxon>Panpulmonata</taxon>
        <taxon>Sacoglossa</taxon>
        <taxon>Placobranchoidea</taxon>
        <taxon>Plakobranchidae</taxon>
        <taxon>Plakobranchus</taxon>
    </lineage>
</organism>
<evidence type="ECO:0000313" key="4">
    <source>
        <dbReference type="Proteomes" id="UP000735302"/>
    </source>
</evidence>
<sequence length="178" mass="20495">MVNLDLQNKRLACQSYNRTYIEGFDITDMSELFIVSVPKDKKKPGFHFFDNALIWIAVALIVFVLVQQITNFTSSSTVAEGGSDRRRMKILMKHGTRSPIENPKTSIQNVPKYYNNNNNKNNNNNSINNNNSNNNNNNTKNNNNNSNNNNNNNKQQQQHQQQRQQPVKATSHDQPFRV</sequence>
<evidence type="ECO:0000256" key="1">
    <source>
        <dbReference type="SAM" id="MobiDB-lite"/>
    </source>
</evidence>
<accession>A0AAV4D888</accession>